<protein>
    <submittedName>
        <fullName evidence="11">Uncharacterized protein</fullName>
    </submittedName>
</protein>
<feature type="transmembrane region" description="Helical" evidence="8">
    <location>
        <begin position="736"/>
        <end position="760"/>
    </location>
</feature>
<dbReference type="Pfam" id="PF00005">
    <property type="entry name" value="ABC_tran"/>
    <property type="match status" value="2"/>
</dbReference>
<dbReference type="PROSITE" id="PS50893">
    <property type="entry name" value="ABC_TRANSPORTER_2"/>
    <property type="match status" value="2"/>
</dbReference>
<dbReference type="Gene3D" id="3.40.50.300">
    <property type="entry name" value="P-loop containing nucleotide triphosphate hydrolases"/>
    <property type="match status" value="2"/>
</dbReference>
<feature type="transmembrane region" description="Helical" evidence="8">
    <location>
        <begin position="76"/>
        <end position="99"/>
    </location>
</feature>
<evidence type="ECO:0000256" key="7">
    <source>
        <dbReference type="ARBA" id="ARBA00023136"/>
    </source>
</evidence>
<dbReference type="GO" id="GO:0016020">
    <property type="term" value="C:membrane"/>
    <property type="evidence" value="ECO:0007669"/>
    <property type="project" value="UniProtKB-SubCell"/>
</dbReference>
<organism evidence="11 12">
    <name type="scientific">Pyrocoelia pectoralis</name>
    <dbReference type="NCBI Taxonomy" id="417401"/>
    <lineage>
        <taxon>Eukaryota</taxon>
        <taxon>Metazoa</taxon>
        <taxon>Ecdysozoa</taxon>
        <taxon>Arthropoda</taxon>
        <taxon>Hexapoda</taxon>
        <taxon>Insecta</taxon>
        <taxon>Pterygota</taxon>
        <taxon>Neoptera</taxon>
        <taxon>Endopterygota</taxon>
        <taxon>Coleoptera</taxon>
        <taxon>Polyphaga</taxon>
        <taxon>Elateriformia</taxon>
        <taxon>Elateroidea</taxon>
        <taxon>Lampyridae</taxon>
        <taxon>Lampyrinae</taxon>
        <taxon>Pyrocoelia</taxon>
    </lineage>
</organism>
<dbReference type="CDD" id="cd03250">
    <property type="entry name" value="ABCC_MRP_domain1"/>
    <property type="match status" value="1"/>
</dbReference>
<dbReference type="SMART" id="SM00382">
    <property type="entry name" value="AAA"/>
    <property type="match status" value="2"/>
</dbReference>
<evidence type="ECO:0000256" key="6">
    <source>
        <dbReference type="ARBA" id="ARBA00022989"/>
    </source>
</evidence>
<dbReference type="GO" id="GO:0005524">
    <property type="term" value="F:ATP binding"/>
    <property type="evidence" value="ECO:0007669"/>
    <property type="project" value="UniProtKB-KW"/>
</dbReference>
<dbReference type="PANTHER" id="PTHR24223">
    <property type="entry name" value="ATP-BINDING CASSETTE SUB-FAMILY C"/>
    <property type="match status" value="1"/>
</dbReference>
<evidence type="ECO:0000256" key="2">
    <source>
        <dbReference type="ARBA" id="ARBA00022448"/>
    </source>
</evidence>
<evidence type="ECO:0000256" key="8">
    <source>
        <dbReference type="SAM" id="Phobius"/>
    </source>
</evidence>
<dbReference type="InterPro" id="IPR017871">
    <property type="entry name" value="ABC_transporter-like_CS"/>
</dbReference>
<evidence type="ECO:0000313" key="11">
    <source>
        <dbReference type="EMBL" id="KAK5646963.1"/>
    </source>
</evidence>
<feature type="transmembrane region" description="Helical" evidence="8">
    <location>
        <begin position="126"/>
        <end position="149"/>
    </location>
</feature>
<keyword evidence="7 8" id="KW-0472">Membrane</keyword>
<dbReference type="PROSITE" id="PS50929">
    <property type="entry name" value="ABC_TM1F"/>
    <property type="match status" value="2"/>
</dbReference>
<evidence type="ECO:0000256" key="3">
    <source>
        <dbReference type="ARBA" id="ARBA00022692"/>
    </source>
</evidence>
<keyword evidence="6 8" id="KW-1133">Transmembrane helix</keyword>
<dbReference type="CDD" id="cd03244">
    <property type="entry name" value="ABCC_MRP_domain2"/>
    <property type="match status" value="1"/>
</dbReference>
<evidence type="ECO:0000313" key="12">
    <source>
        <dbReference type="Proteomes" id="UP001329430"/>
    </source>
</evidence>
<name>A0AAN7VJZ0_9COLE</name>
<dbReference type="GO" id="GO:0016887">
    <property type="term" value="F:ATP hydrolysis activity"/>
    <property type="evidence" value="ECO:0007669"/>
    <property type="project" value="InterPro"/>
</dbReference>
<feature type="transmembrane region" description="Helical" evidence="8">
    <location>
        <begin position="313"/>
        <end position="334"/>
    </location>
</feature>
<dbReference type="Pfam" id="PF00664">
    <property type="entry name" value="ABC_membrane"/>
    <property type="match status" value="3"/>
</dbReference>
<feature type="transmembrane region" description="Helical" evidence="8">
    <location>
        <begin position="688"/>
        <end position="712"/>
    </location>
</feature>
<dbReference type="PROSITE" id="PS00211">
    <property type="entry name" value="ABC_TRANSPORTER_1"/>
    <property type="match status" value="2"/>
</dbReference>
<dbReference type="SUPFAM" id="SSF52540">
    <property type="entry name" value="P-loop containing nucleoside triphosphate hydrolases"/>
    <property type="match status" value="2"/>
</dbReference>
<proteinExistence type="predicted"/>
<dbReference type="InterPro" id="IPR003439">
    <property type="entry name" value="ABC_transporter-like_ATP-bd"/>
</dbReference>
<dbReference type="PANTHER" id="PTHR24223:SF448">
    <property type="entry name" value="FI20146P1-RELATED"/>
    <property type="match status" value="1"/>
</dbReference>
<dbReference type="Proteomes" id="UP001329430">
    <property type="component" value="Chromosome 3"/>
</dbReference>
<keyword evidence="2" id="KW-0813">Transport</keyword>
<dbReference type="InterPro" id="IPR027417">
    <property type="entry name" value="P-loop_NTPase"/>
</dbReference>
<feature type="domain" description="ABC transporter" evidence="9">
    <location>
        <begin position="988"/>
        <end position="1217"/>
    </location>
</feature>
<comment type="caution">
    <text evidence="11">The sequence shown here is derived from an EMBL/GenBank/DDBJ whole genome shotgun (WGS) entry which is preliminary data.</text>
</comment>
<evidence type="ECO:0000256" key="4">
    <source>
        <dbReference type="ARBA" id="ARBA00022741"/>
    </source>
</evidence>
<keyword evidence="4" id="KW-0547">Nucleotide-binding</keyword>
<dbReference type="AlphaFoldDB" id="A0AAN7VJZ0"/>
<dbReference type="FunFam" id="1.20.1560.10:FF:000026">
    <property type="entry name" value="Multidrug resistance-associated protein lethal(2)03659"/>
    <property type="match status" value="1"/>
</dbReference>
<gene>
    <name evidence="11" type="ORF">RI129_005427</name>
</gene>
<keyword evidence="12" id="KW-1185">Reference proteome</keyword>
<dbReference type="InterPro" id="IPR036640">
    <property type="entry name" value="ABC1_TM_sf"/>
</dbReference>
<sequence>MDLGLSRNDKPNPRENANIFSVLTFWYTLPTFVTGYKKDFEVSDLYKTFTDHQSKILGDRIEVQWKKEKNHSLRRVLFKMFGGSFLLQGMLLLLCEVLAKLMQPLLLGELIEYFTAGETDITKSEAYAYAGGIVGCGLLQAVVASPFLMGVAHIGMKMRVTCCCLIYRKALRLSKTALGETSVGQMVNLLSNDVNRFDTALIFAHFLWIAPLQFVIAIYLVYRTVGISAIFGACVSLIFIGIMFGTSKILGNLRSKTAYKTDERSRLMNELISGIQVIKMYVWEKPLTKFVSLVRRNEVRIIRRAHYIRGITASFFLFSSKLSLFITVAFYIFLGGHITAKKVFILSSYYDVLRLTLYSLFQQAVAQVAELNISVKRLNNFLMLDEKQTSNNVELDLNYSNDAITIISALAKWNQSASDNTFQNLTIRIKARSLVAIIGPVGCGKSNLLQLILEELPLIDGSLKVNGIISYASQEPWIFSGTIRQNILFNKPYDKDRYIKIITICSLSKDFALFPNGDMTLVGDRGISLSGGQRARINLARAVYQEADIYLLDDPLSAVDAHVGRKLFDDCITEFLRDKTVILVTHQLHFLKDVDEIFILGDGKVKAKGKFDELIKLGLDFAKLLNIEKETDNDNQTLNCGREPNASSATVEDVHLGCKVTNVNEEKQMRGNVSFEVYKSYISAGTNWFVVAGMFLLFLMSQFILSFSEVFISRCRNLNLSEFGNDFWEFSTETYVYVYIGIVTALVVVTLLRSFSFFAICMRSSLKLHDQMLRSIVKATITFFTTNPSGRILNRFSKDMGLVDESLPNVWLLVPTVVLAIMFHFLRKFYLASSRNIKRLEGLTKSPVFSHLNASLQGLTTIRALRAESALMMEFDSHQDLHSTTYFLYLSTARAFGYWLDLICIMYILIVTFSLFAFEDSTTGSSVGLVITQSVGIIGLLQWSTRQSAEVENYMTSVERILEYSKIEQEDSVLNKELPDLWPQRGEIKFVGVFLSYFPEVPFVLKDLSFTIKPREKIGIVGRTGAGKSSIINAIFQLTNTKGSILIDEIDIKEIGLSQLRSKISIIPQEPVLFSGTMRKNLDPFGEHSDEMLWKALEDVELKTKDLGLNSVVFEGGANFSVGQRQLICLARAILRNNKILILDEATANIDPQTDELIQKTIRKKFAQCTVLTICHRLNTIMDSDKILVMDAGTMIEFDHPSRLLENANGVFHGMALQDGLAVANTVHNVLRSSYSAYINSNFLLIFLE</sequence>
<feature type="transmembrane region" description="Helical" evidence="8">
    <location>
        <begin position="810"/>
        <end position="830"/>
    </location>
</feature>
<feature type="transmembrane region" description="Helical" evidence="8">
    <location>
        <begin position="200"/>
        <end position="221"/>
    </location>
</feature>
<dbReference type="FunFam" id="3.40.50.300:FF:000482">
    <property type="entry name" value="Multidrug resistance-associated protein member 4"/>
    <property type="match status" value="1"/>
</dbReference>
<dbReference type="Gene3D" id="1.20.1560.10">
    <property type="entry name" value="ABC transporter type 1, transmembrane domain"/>
    <property type="match status" value="3"/>
</dbReference>
<evidence type="ECO:0000259" key="9">
    <source>
        <dbReference type="PROSITE" id="PS50893"/>
    </source>
</evidence>
<evidence type="ECO:0000256" key="1">
    <source>
        <dbReference type="ARBA" id="ARBA00004141"/>
    </source>
</evidence>
<dbReference type="SUPFAM" id="SSF90123">
    <property type="entry name" value="ABC transporter transmembrane region"/>
    <property type="match status" value="2"/>
</dbReference>
<evidence type="ECO:0000259" key="10">
    <source>
        <dbReference type="PROSITE" id="PS50929"/>
    </source>
</evidence>
<feature type="domain" description="ABC transporter" evidence="9">
    <location>
        <begin position="404"/>
        <end position="627"/>
    </location>
</feature>
<reference evidence="11 12" key="1">
    <citation type="journal article" date="2024" name="Insects">
        <title>An Improved Chromosome-Level Genome Assembly of the Firefly Pyrocoelia pectoralis.</title>
        <authorList>
            <person name="Fu X."/>
            <person name="Meyer-Rochow V.B."/>
            <person name="Ballantyne L."/>
            <person name="Zhu X."/>
        </authorList>
    </citation>
    <scope>NUCLEOTIDE SEQUENCE [LARGE SCALE GENOMIC DNA]</scope>
    <source>
        <strain evidence="11">XCY_ONT2</strain>
    </source>
</reference>
<dbReference type="EMBL" id="JAVRBK010000003">
    <property type="protein sequence ID" value="KAK5646963.1"/>
    <property type="molecule type" value="Genomic_DNA"/>
</dbReference>
<dbReference type="GO" id="GO:0140359">
    <property type="term" value="F:ABC-type transporter activity"/>
    <property type="evidence" value="ECO:0007669"/>
    <property type="project" value="InterPro"/>
</dbReference>
<keyword evidence="3 8" id="KW-0812">Transmembrane</keyword>
<keyword evidence="5" id="KW-0067">ATP-binding</keyword>
<comment type="subcellular location">
    <subcellularLocation>
        <location evidence="1">Membrane</location>
        <topology evidence="1">Multi-pass membrane protein</topology>
    </subcellularLocation>
</comment>
<feature type="transmembrane region" description="Helical" evidence="8">
    <location>
        <begin position="896"/>
        <end position="918"/>
    </location>
</feature>
<dbReference type="InterPro" id="IPR050173">
    <property type="entry name" value="ABC_transporter_C-like"/>
</dbReference>
<dbReference type="InterPro" id="IPR011527">
    <property type="entry name" value="ABC1_TM_dom"/>
</dbReference>
<feature type="domain" description="ABC transmembrane type-1" evidence="10">
    <location>
        <begin position="690"/>
        <end position="953"/>
    </location>
</feature>
<dbReference type="FunFam" id="3.40.50.300:FF:000163">
    <property type="entry name" value="Multidrug resistance-associated protein member 4"/>
    <property type="match status" value="1"/>
</dbReference>
<accession>A0AAN7VJZ0</accession>
<evidence type="ECO:0000256" key="5">
    <source>
        <dbReference type="ARBA" id="ARBA00022840"/>
    </source>
</evidence>
<feature type="transmembrane region" description="Helical" evidence="8">
    <location>
        <begin position="227"/>
        <end position="246"/>
    </location>
</feature>
<dbReference type="InterPro" id="IPR003593">
    <property type="entry name" value="AAA+_ATPase"/>
</dbReference>
<feature type="domain" description="ABC transmembrane type-1" evidence="10">
    <location>
        <begin position="89"/>
        <end position="369"/>
    </location>
</feature>